<dbReference type="PANTHER" id="PTHR30126:SF77">
    <property type="entry name" value="TRANSCRIPTIONAL REGULATORY PROTEIN"/>
    <property type="match status" value="1"/>
</dbReference>
<dbReference type="Pfam" id="PF00126">
    <property type="entry name" value="HTH_1"/>
    <property type="match status" value="1"/>
</dbReference>
<dbReference type="PANTHER" id="PTHR30126">
    <property type="entry name" value="HTH-TYPE TRANSCRIPTIONAL REGULATOR"/>
    <property type="match status" value="1"/>
</dbReference>
<accession>A0A1Y3PG63</accession>
<dbReference type="Pfam" id="PF03466">
    <property type="entry name" value="LysR_substrate"/>
    <property type="match status" value="1"/>
</dbReference>
<dbReference type="AlphaFoldDB" id="A0A1Y3PG63"/>
<dbReference type="RefSeq" id="WP_087264278.1">
    <property type="nucleotide sequence ID" value="NZ_JBJGBV010000001.1"/>
</dbReference>
<dbReference type="EMBL" id="LOHF01000001">
    <property type="protein sequence ID" value="OUM75804.1"/>
    <property type="molecule type" value="Genomic_DNA"/>
</dbReference>
<keyword evidence="4" id="KW-0804">Transcription</keyword>
<comment type="caution">
    <text evidence="6">The sequence shown here is derived from an EMBL/GenBank/DDBJ whole genome shotgun (WGS) entry which is preliminary data.</text>
</comment>
<evidence type="ECO:0000256" key="2">
    <source>
        <dbReference type="ARBA" id="ARBA00023015"/>
    </source>
</evidence>
<dbReference type="InterPro" id="IPR000847">
    <property type="entry name" value="LysR_HTH_N"/>
</dbReference>
<dbReference type="OrthoDB" id="9803735at2"/>
<dbReference type="Proteomes" id="UP000195440">
    <property type="component" value="Unassembled WGS sequence"/>
</dbReference>
<proteinExistence type="inferred from homology"/>
<keyword evidence="7" id="KW-1185">Reference proteome</keyword>
<dbReference type="PRINTS" id="PR00039">
    <property type="entry name" value="HTHLYSR"/>
</dbReference>
<evidence type="ECO:0000313" key="6">
    <source>
        <dbReference type="EMBL" id="OUM75804.1"/>
    </source>
</evidence>
<dbReference type="SUPFAM" id="SSF53850">
    <property type="entry name" value="Periplasmic binding protein-like II"/>
    <property type="match status" value="1"/>
</dbReference>
<gene>
    <name evidence="6" type="ORF">AUC60_01470</name>
</gene>
<dbReference type="SUPFAM" id="SSF46785">
    <property type="entry name" value="Winged helix' DNA-binding domain"/>
    <property type="match status" value="1"/>
</dbReference>
<dbReference type="CDD" id="cd05466">
    <property type="entry name" value="PBP2_LTTR_substrate"/>
    <property type="match status" value="1"/>
</dbReference>
<evidence type="ECO:0000259" key="5">
    <source>
        <dbReference type="PROSITE" id="PS50931"/>
    </source>
</evidence>
<organism evidence="6 7">
    <name type="scientific">Pseudomonas caspiana</name>
    <dbReference type="NCBI Taxonomy" id="1451454"/>
    <lineage>
        <taxon>Bacteria</taxon>
        <taxon>Pseudomonadati</taxon>
        <taxon>Pseudomonadota</taxon>
        <taxon>Gammaproteobacteria</taxon>
        <taxon>Pseudomonadales</taxon>
        <taxon>Pseudomonadaceae</taxon>
        <taxon>Pseudomonas</taxon>
    </lineage>
</organism>
<reference evidence="6 7" key="1">
    <citation type="journal article" date="2017" name="Syst. Appl. Microbiol.">
        <title>Pseudomonas caspiana sp. nov., a citrus pathogen in the Pseudomonas syringae phylogenetic group.</title>
        <authorList>
            <person name="Busquets A."/>
            <person name="Gomila M."/>
            <person name="Beiki F."/>
            <person name="Mulet M."/>
            <person name="Rahimian H."/>
            <person name="Garcia-Valdes E."/>
            <person name="Lalucat J."/>
        </authorList>
    </citation>
    <scope>NUCLEOTIDE SEQUENCE [LARGE SCALE GENOMIC DNA]</scope>
    <source>
        <strain evidence="6 7">FBF102</strain>
    </source>
</reference>
<keyword evidence="2" id="KW-0805">Transcription regulation</keyword>
<evidence type="ECO:0000256" key="4">
    <source>
        <dbReference type="ARBA" id="ARBA00023163"/>
    </source>
</evidence>
<dbReference type="GO" id="GO:0000976">
    <property type="term" value="F:transcription cis-regulatory region binding"/>
    <property type="evidence" value="ECO:0007669"/>
    <property type="project" value="TreeGrafter"/>
</dbReference>
<protein>
    <submittedName>
        <fullName evidence="6">LysR family transcriptional regulator</fullName>
    </submittedName>
</protein>
<evidence type="ECO:0000256" key="3">
    <source>
        <dbReference type="ARBA" id="ARBA00023125"/>
    </source>
</evidence>
<dbReference type="InterPro" id="IPR005119">
    <property type="entry name" value="LysR_subst-bd"/>
</dbReference>
<keyword evidence="3" id="KW-0238">DNA-binding</keyword>
<dbReference type="InterPro" id="IPR036390">
    <property type="entry name" value="WH_DNA-bd_sf"/>
</dbReference>
<feature type="domain" description="HTH lysR-type" evidence="5">
    <location>
        <begin position="1"/>
        <end position="58"/>
    </location>
</feature>
<dbReference type="GO" id="GO:0003700">
    <property type="term" value="F:DNA-binding transcription factor activity"/>
    <property type="evidence" value="ECO:0007669"/>
    <property type="project" value="InterPro"/>
</dbReference>
<dbReference type="Gene3D" id="3.40.190.10">
    <property type="entry name" value="Periplasmic binding protein-like II"/>
    <property type="match status" value="2"/>
</dbReference>
<dbReference type="PROSITE" id="PS50931">
    <property type="entry name" value="HTH_LYSR"/>
    <property type="match status" value="1"/>
</dbReference>
<dbReference type="Gene3D" id="1.10.10.10">
    <property type="entry name" value="Winged helix-like DNA-binding domain superfamily/Winged helix DNA-binding domain"/>
    <property type="match status" value="1"/>
</dbReference>
<evidence type="ECO:0000313" key="7">
    <source>
        <dbReference type="Proteomes" id="UP000195440"/>
    </source>
</evidence>
<evidence type="ECO:0000256" key="1">
    <source>
        <dbReference type="ARBA" id="ARBA00009437"/>
    </source>
</evidence>
<dbReference type="FunFam" id="1.10.10.10:FF:000001">
    <property type="entry name" value="LysR family transcriptional regulator"/>
    <property type="match status" value="1"/>
</dbReference>
<comment type="similarity">
    <text evidence="1">Belongs to the LysR transcriptional regulatory family.</text>
</comment>
<dbReference type="InterPro" id="IPR036388">
    <property type="entry name" value="WH-like_DNA-bd_sf"/>
</dbReference>
<sequence length="314" mass="34941">MNMKFLETFVWVARLKSFRLTAEKMFTTQASISNRIAALEEELGAKLFLRDSKRVSLTPEGERVLDYAEQMIDTLHALQQSISATSDLKGCMRLGVMDTVIHTWLSPFVSTLMECYPAVEIELTVDTSLNLCDQLQKGYLDLIVQTDMVRSDSVRNQHLAVLPIEWIVPAGSIYERRYASIEELAGERIITYSRNSRPHQDILNLLHAGGVESPRISCVNSVAAMTQLVCDGFGIGALPTALVSKELADGKLFILENVARPQALDIIACWRAGVGLELTEQVVSIASHTLEQYARQMGPQMVILSRPDSSRKTP</sequence>
<name>A0A1Y3PG63_9PSED</name>